<sequence>MKAVVLEGKGQVEVTDFPQPPMTDDSVKIRVAYCGLCGTDMHKFQGKGGSRPVKYPVPLGHEVSGVVEEVGKNVKNFKPGDRVAANPNWYCKTCHFCKIGLTHMCSNSKGVVKGFAEYICPPEENVHKIPDSLPLKEAALTEPLSCCLHGLDLLDVKIGQTVAIIGLGSIGAMMLQLLKHSAASNIIVVEPIEEKREMAMKMGATLFLNPMKDDLKAEIEKAGIENVDRVMECVGFDTTMETALDIAGKCATVVLFGLGDPEKPVHLNQYAAFQKELTIKTSFTNPNTSERAIALLSSGALDTDALISKEMSMEEVVEELKAPNYFKKGKVIVKID</sequence>
<evidence type="ECO:0000256" key="2">
    <source>
        <dbReference type="ARBA" id="ARBA00022833"/>
    </source>
</evidence>
<dbReference type="SUPFAM" id="SSF50129">
    <property type="entry name" value="GroES-like"/>
    <property type="match status" value="1"/>
</dbReference>
<organism evidence="6 7">
    <name type="scientific">Mediterraneibacter butyricigenes</name>
    <dbReference type="NCBI Taxonomy" id="2316025"/>
    <lineage>
        <taxon>Bacteria</taxon>
        <taxon>Bacillati</taxon>
        <taxon>Bacillota</taxon>
        <taxon>Clostridia</taxon>
        <taxon>Lachnospirales</taxon>
        <taxon>Lachnospiraceae</taxon>
        <taxon>Mediterraneibacter</taxon>
    </lineage>
</organism>
<dbReference type="SUPFAM" id="SSF51735">
    <property type="entry name" value="NAD(P)-binding Rossmann-fold domains"/>
    <property type="match status" value="1"/>
</dbReference>
<dbReference type="InterPro" id="IPR002328">
    <property type="entry name" value="ADH_Zn_CS"/>
</dbReference>
<gene>
    <name evidence="6" type="ORF">KGMB01110_14480</name>
</gene>
<evidence type="ECO:0000256" key="3">
    <source>
        <dbReference type="ARBA" id="ARBA00023002"/>
    </source>
</evidence>
<comment type="cofactor">
    <cofactor evidence="4">
        <name>Zn(2+)</name>
        <dbReference type="ChEBI" id="CHEBI:29105"/>
    </cofactor>
</comment>
<evidence type="ECO:0000259" key="5">
    <source>
        <dbReference type="SMART" id="SM00829"/>
    </source>
</evidence>
<comment type="similarity">
    <text evidence="4">Belongs to the zinc-containing alcohol dehydrogenase family.</text>
</comment>
<dbReference type="AlphaFoldDB" id="A0A391PJV4"/>
<dbReference type="Proteomes" id="UP000265643">
    <property type="component" value="Unassembled WGS sequence"/>
</dbReference>
<dbReference type="CDD" id="cd08234">
    <property type="entry name" value="threonine_DH_like"/>
    <property type="match status" value="1"/>
</dbReference>
<dbReference type="EMBL" id="BHGK01000001">
    <property type="protein sequence ID" value="GCA67012.1"/>
    <property type="molecule type" value="Genomic_DNA"/>
</dbReference>
<dbReference type="Pfam" id="PF08240">
    <property type="entry name" value="ADH_N"/>
    <property type="match status" value="1"/>
</dbReference>
<dbReference type="InterPro" id="IPR050129">
    <property type="entry name" value="Zn_alcohol_dh"/>
</dbReference>
<reference evidence="7" key="1">
    <citation type="submission" date="2018-09" db="EMBL/GenBank/DDBJ databases">
        <title>Draft Genome Sequence of Mediterraneibacter sp. KCTC 15684.</title>
        <authorList>
            <person name="Kim J.S."/>
            <person name="Han K.I."/>
            <person name="Suh M.K."/>
            <person name="Lee K.C."/>
            <person name="Eom M.K."/>
            <person name="Lee J.H."/>
            <person name="Park S.H."/>
            <person name="Kang S.W."/>
            <person name="Park J.E."/>
            <person name="Oh B.S."/>
            <person name="Yu S.Y."/>
            <person name="Choi S.H."/>
            <person name="Lee D.H."/>
            <person name="Yoon H."/>
            <person name="Kim B."/>
            <person name="Yang S.J."/>
            <person name="Lee J.S."/>
        </authorList>
    </citation>
    <scope>NUCLEOTIDE SEQUENCE [LARGE SCALE GENOMIC DNA]</scope>
    <source>
        <strain evidence="7">KCTC 15684</strain>
    </source>
</reference>
<dbReference type="InterPro" id="IPR020843">
    <property type="entry name" value="ER"/>
</dbReference>
<dbReference type="InterPro" id="IPR036291">
    <property type="entry name" value="NAD(P)-bd_dom_sf"/>
</dbReference>
<evidence type="ECO:0000313" key="7">
    <source>
        <dbReference type="Proteomes" id="UP000265643"/>
    </source>
</evidence>
<dbReference type="InterPro" id="IPR013149">
    <property type="entry name" value="ADH-like_C"/>
</dbReference>
<protein>
    <submittedName>
        <fullName evidence="6">Alcohol dehydrogenase</fullName>
    </submittedName>
</protein>
<evidence type="ECO:0000256" key="1">
    <source>
        <dbReference type="ARBA" id="ARBA00022723"/>
    </source>
</evidence>
<dbReference type="GO" id="GO:0016491">
    <property type="term" value="F:oxidoreductase activity"/>
    <property type="evidence" value="ECO:0007669"/>
    <property type="project" value="UniProtKB-KW"/>
</dbReference>
<keyword evidence="2 4" id="KW-0862">Zinc</keyword>
<feature type="domain" description="Enoyl reductase (ER)" evidence="5">
    <location>
        <begin position="10"/>
        <end position="301"/>
    </location>
</feature>
<dbReference type="Gene3D" id="3.90.180.10">
    <property type="entry name" value="Medium-chain alcohol dehydrogenases, catalytic domain"/>
    <property type="match status" value="1"/>
</dbReference>
<dbReference type="Gene3D" id="3.40.50.720">
    <property type="entry name" value="NAD(P)-binding Rossmann-like Domain"/>
    <property type="match status" value="1"/>
</dbReference>
<dbReference type="GO" id="GO:0008270">
    <property type="term" value="F:zinc ion binding"/>
    <property type="evidence" value="ECO:0007669"/>
    <property type="project" value="InterPro"/>
</dbReference>
<dbReference type="PANTHER" id="PTHR43401">
    <property type="entry name" value="L-THREONINE 3-DEHYDROGENASE"/>
    <property type="match status" value="1"/>
</dbReference>
<keyword evidence="1 4" id="KW-0479">Metal-binding</keyword>
<dbReference type="InterPro" id="IPR011032">
    <property type="entry name" value="GroES-like_sf"/>
</dbReference>
<dbReference type="Pfam" id="PF00107">
    <property type="entry name" value="ADH_zinc_N"/>
    <property type="match status" value="1"/>
</dbReference>
<keyword evidence="3" id="KW-0560">Oxidoreductase</keyword>
<name>A0A391PJV4_9FIRM</name>
<dbReference type="SMART" id="SM00829">
    <property type="entry name" value="PKS_ER"/>
    <property type="match status" value="1"/>
</dbReference>
<evidence type="ECO:0000313" key="6">
    <source>
        <dbReference type="EMBL" id="GCA67012.1"/>
    </source>
</evidence>
<dbReference type="PROSITE" id="PS00059">
    <property type="entry name" value="ADH_ZINC"/>
    <property type="match status" value="1"/>
</dbReference>
<comment type="caution">
    <text evidence="6">The sequence shown here is derived from an EMBL/GenBank/DDBJ whole genome shotgun (WGS) entry which is preliminary data.</text>
</comment>
<dbReference type="PANTHER" id="PTHR43401:SF2">
    <property type="entry name" value="L-THREONINE 3-DEHYDROGENASE"/>
    <property type="match status" value="1"/>
</dbReference>
<evidence type="ECO:0000256" key="4">
    <source>
        <dbReference type="RuleBase" id="RU361277"/>
    </source>
</evidence>
<accession>A0A391PJV4</accession>
<dbReference type="InterPro" id="IPR013154">
    <property type="entry name" value="ADH-like_N"/>
</dbReference>
<keyword evidence="7" id="KW-1185">Reference proteome</keyword>
<dbReference type="RefSeq" id="WP_119297944.1">
    <property type="nucleotide sequence ID" value="NZ_BHGK01000001.1"/>
</dbReference>
<proteinExistence type="inferred from homology"/>